<evidence type="ECO:0000256" key="1">
    <source>
        <dbReference type="SAM" id="MobiDB-lite"/>
    </source>
</evidence>
<reference evidence="3" key="1">
    <citation type="submission" date="2024-06" db="EMBL/GenBank/DDBJ databases">
        <authorList>
            <person name="Ryan C."/>
        </authorList>
    </citation>
    <scope>NUCLEOTIDE SEQUENCE [LARGE SCALE GENOMIC DNA]</scope>
</reference>
<dbReference type="AlphaFoldDB" id="A0ABC9CE66"/>
<reference evidence="2 3" key="2">
    <citation type="submission" date="2024-10" db="EMBL/GenBank/DDBJ databases">
        <authorList>
            <person name="Ryan C."/>
        </authorList>
    </citation>
    <scope>NUCLEOTIDE SEQUENCE [LARGE SCALE GENOMIC DNA]</scope>
</reference>
<feature type="region of interest" description="Disordered" evidence="1">
    <location>
        <begin position="44"/>
        <end position="91"/>
    </location>
</feature>
<protein>
    <submittedName>
        <fullName evidence="2">Uncharacterized protein</fullName>
    </submittedName>
</protein>
<name>A0ABC9CE66_9POAL</name>
<sequence>MPKKSSENKEKIFTSETGDEHGGEPDHQVVGECFPGSVLRRHRMPDLVGDVDPAERTGSLAGHQPAVDAVPVENVPARQPPGGLAGADPRQADAALVRRAAAVALAGLRRLRPCLDAQHLGNVGEEVAHGWYLAMQVL</sequence>
<proteinExistence type="predicted"/>
<dbReference type="Proteomes" id="UP001497457">
    <property type="component" value="Chromosome 29rd"/>
</dbReference>
<gene>
    <name evidence="2" type="ORF">URODEC1_LOCUS74040</name>
</gene>
<evidence type="ECO:0000313" key="2">
    <source>
        <dbReference type="EMBL" id="CAL5017999.1"/>
    </source>
</evidence>
<organism evidence="2 3">
    <name type="scientific">Urochloa decumbens</name>
    <dbReference type="NCBI Taxonomy" id="240449"/>
    <lineage>
        <taxon>Eukaryota</taxon>
        <taxon>Viridiplantae</taxon>
        <taxon>Streptophyta</taxon>
        <taxon>Embryophyta</taxon>
        <taxon>Tracheophyta</taxon>
        <taxon>Spermatophyta</taxon>
        <taxon>Magnoliopsida</taxon>
        <taxon>Liliopsida</taxon>
        <taxon>Poales</taxon>
        <taxon>Poaceae</taxon>
        <taxon>PACMAD clade</taxon>
        <taxon>Panicoideae</taxon>
        <taxon>Panicodae</taxon>
        <taxon>Paniceae</taxon>
        <taxon>Melinidinae</taxon>
        <taxon>Urochloa</taxon>
    </lineage>
</organism>
<feature type="compositionally biased region" description="Basic and acidic residues" evidence="1">
    <location>
        <begin position="1"/>
        <end position="29"/>
    </location>
</feature>
<feature type="region of interest" description="Disordered" evidence="1">
    <location>
        <begin position="1"/>
        <end position="31"/>
    </location>
</feature>
<dbReference type="EMBL" id="OZ075139">
    <property type="protein sequence ID" value="CAL5017999.1"/>
    <property type="molecule type" value="Genomic_DNA"/>
</dbReference>
<accession>A0ABC9CE66</accession>
<keyword evidence="3" id="KW-1185">Reference proteome</keyword>
<evidence type="ECO:0000313" key="3">
    <source>
        <dbReference type="Proteomes" id="UP001497457"/>
    </source>
</evidence>